<comment type="caution">
    <text evidence="2">The sequence shown here is derived from an EMBL/GenBank/DDBJ whole genome shotgun (WGS) entry which is preliminary data.</text>
</comment>
<accession>A0A5C6STI2</accession>
<dbReference type="Proteomes" id="UP000321331">
    <property type="component" value="Unassembled WGS sequence"/>
</dbReference>
<protein>
    <submittedName>
        <fullName evidence="2">Uncharacterized protein</fullName>
    </submittedName>
</protein>
<reference evidence="2 3" key="1">
    <citation type="submission" date="2019-07" db="EMBL/GenBank/DDBJ databases">
        <title>The First High-Quality Draft Genome Sequence of the Causal Agent of the Current Panama Disease Epidemic.</title>
        <authorList>
            <person name="Warmington R.J."/>
            <person name="Kay W."/>
            <person name="Jeffries A."/>
            <person name="Bebber D."/>
            <person name="Moore K."/>
            <person name="Studholme D.J."/>
        </authorList>
    </citation>
    <scope>NUCLEOTIDE SEQUENCE [LARGE SCALE GENOMIC DNA]</scope>
    <source>
        <strain evidence="2 3">TR4</strain>
    </source>
</reference>
<name>A0A5C6STI2_FUSOC</name>
<evidence type="ECO:0000256" key="1">
    <source>
        <dbReference type="SAM" id="MobiDB-lite"/>
    </source>
</evidence>
<feature type="region of interest" description="Disordered" evidence="1">
    <location>
        <begin position="42"/>
        <end position="62"/>
    </location>
</feature>
<proteinExistence type="predicted"/>
<evidence type="ECO:0000313" key="2">
    <source>
        <dbReference type="EMBL" id="TXC01248.1"/>
    </source>
</evidence>
<evidence type="ECO:0000313" key="3">
    <source>
        <dbReference type="Proteomes" id="UP000321331"/>
    </source>
</evidence>
<gene>
    <name evidence="2" type="ORF">FocTR4_00008106</name>
</gene>
<sequence>MAIFYAIKYIIIEVEHGHPSPGPHAERIACWKYYNHQVSCPPPQYQKQAPHPTKTRPQDNSKLLTLSEKKRKEAALGRQRAHARADTSEMNRVAMDDPTDGLRWAFYLTLSGLWDSFLPSPTSQAPYIAFEFLKHWPSPLESNALLADEIENLQITPRHKESIFSELPYNQASIDVMETNPWYHVIYTYILLTRDLQMVRHQSSMFKPTASNPARLCVTQGFCSTDSSGKAGADNA</sequence>
<dbReference type="EMBL" id="VMNF01000009">
    <property type="protein sequence ID" value="TXC01248.1"/>
    <property type="molecule type" value="Genomic_DNA"/>
</dbReference>
<organism evidence="2 3">
    <name type="scientific">Fusarium oxysporum f. sp. cubense</name>
    <dbReference type="NCBI Taxonomy" id="61366"/>
    <lineage>
        <taxon>Eukaryota</taxon>
        <taxon>Fungi</taxon>
        <taxon>Dikarya</taxon>
        <taxon>Ascomycota</taxon>
        <taxon>Pezizomycotina</taxon>
        <taxon>Sordariomycetes</taxon>
        <taxon>Hypocreomycetidae</taxon>
        <taxon>Hypocreales</taxon>
        <taxon>Nectriaceae</taxon>
        <taxon>Fusarium</taxon>
        <taxon>Fusarium oxysporum species complex</taxon>
    </lineage>
</organism>
<dbReference type="AlphaFoldDB" id="A0A5C6STI2"/>